<feature type="domain" description="SET" evidence="2">
    <location>
        <begin position="132"/>
        <end position="273"/>
    </location>
</feature>
<dbReference type="Proteomes" id="UP000001554">
    <property type="component" value="Unplaced"/>
</dbReference>
<feature type="compositionally biased region" description="Polar residues" evidence="1">
    <location>
        <begin position="313"/>
        <end position="328"/>
    </location>
</feature>
<reference evidence="4" key="1">
    <citation type="submission" date="2025-08" db="UniProtKB">
        <authorList>
            <consortium name="RefSeq"/>
        </authorList>
    </citation>
    <scope>IDENTIFICATION</scope>
    <source>
        <strain evidence="4">S238N-H82</strain>
        <tissue evidence="4">Testes</tissue>
    </source>
</reference>
<organism evidence="3 4">
    <name type="scientific">Branchiostoma floridae</name>
    <name type="common">Florida lancelet</name>
    <name type="synonym">Amphioxus</name>
    <dbReference type="NCBI Taxonomy" id="7739"/>
    <lineage>
        <taxon>Eukaryota</taxon>
        <taxon>Metazoa</taxon>
        <taxon>Chordata</taxon>
        <taxon>Cephalochordata</taxon>
        <taxon>Leptocardii</taxon>
        <taxon>Amphioxiformes</taxon>
        <taxon>Branchiostomatidae</taxon>
        <taxon>Branchiostoma</taxon>
    </lineage>
</organism>
<feature type="region of interest" description="Disordered" evidence="1">
    <location>
        <begin position="287"/>
        <end position="351"/>
    </location>
</feature>
<dbReference type="Gene3D" id="2.170.270.10">
    <property type="entry name" value="SET domain"/>
    <property type="match status" value="1"/>
</dbReference>
<sequence length="351" mass="38982">MASSYRSQRRTSHIRDVVNGRLKTQVPLPLLHEWLQSCIDFTGNCEDFVTTCSLQQSHKSYCEIRSDGDLQMSAMISKKRFERQLASSLLSKNRRYHDVFVTKKKLQGGARGYCGIRITRPGRCAHSITKEEMISYLRTSPMDRPLPFRCVRVERDFRSAGMCAIASKTITRGSIVAEYRGERISDSEAQRRLSSIQDGEPAKLLWVYTKSAAPMCVIDGDSSDYNPAALINHSRNNTNLKLTTVTGAEPDPAVLLIAKQDISQGMELLFDYGTRHGADFLRQSQTLQPCPASDNPSPEHIGSCHNSHLNEDSPLSSCSEHTTTSSPSMEGVERHTDSTIGTLPVSVPSPS</sequence>
<dbReference type="Pfam" id="PF00856">
    <property type="entry name" value="SET"/>
    <property type="match status" value="1"/>
</dbReference>
<keyword evidence="3" id="KW-1185">Reference proteome</keyword>
<evidence type="ECO:0000313" key="3">
    <source>
        <dbReference type="Proteomes" id="UP000001554"/>
    </source>
</evidence>
<evidence type="ECO:0000313" key="4">
    <source>
        <dbReference type="RefSeq" id="XP_035664602.1"/>
    </source>
</evidence>
<dbReference type="OrthoDB" id="16287at2759"/>
<dbReference type="PROSITE" id="PS50280">
    <property type="entry name" value="SET"/>
    <property type="match status" value="1"/>
</dbReference>
<name>A0A9J7HU74_BRAFL</name>
<dbReference type="GeneID" id="118408087"/>
<dbReference type="PANTHER" id="PTHR46167:SF1">
    <property type="entry name" value="N-LYSINE METHYLTRANSFERASE KMT5A"/>
    <property type="match status" value="1"/>
</dbReference>
<dbReference type="InterPro" id="IPR051760">
    <property type="entry name" value="KMT5A"/>
</dbReference>
<dbReference type="GO" id="GO:0005634">
    <property type="term" value="C:nucleus"/>
    <property type="evidence" value="ECO:0000318"/>
    <property type="project" value="GO_Central"/>
</dbReference>
<dbReference type="GO" id="GO:0042799">
    <property type="term" value="F:histone H4K20 methyltransferase activity"/>
    <property type="evidence" value="ECO:0000318"/>
    <property type="project" value="GO_Central"/>
</dbReference>
<dbReference type="RefSeq" id="XP_035664602.1">
    <property type="nucleotide sequence ID" value="XM_035808709.1"/>
</dbReference>
<dbReference type="GO" id="GO:0006357">
    <property type="term" value="P:regulation of transcription by RNA polymerase II"/>
    <property type="evidence" value="ECO:0000318"/>
    <property type="project" value="GO_Central"/>
</dbReference>
<dbReference type="SUPFAM" id="SSF82199">
    <property type="entry name" value="SET domain"/>
    <property type="match status" value="1"/>
</dbReference>
<gene>
    <name evidence="4" type="primary">LOC118408087</name>
</gene>
<evidence type="ECO:0000256" key="1">
    <source>
        <dbReference type="SAM" id="MobiDB-lite"/>
    </source>
</evidence>
<proteinExistence type="predicted"/>
<dbReference type="PANTHER" id="PTHR46167">
    <property type="entry name" value="N-LYSINE METHYLTRANSFERASE KMT5A"/>
    <property type="match status" value="1"/>
</dbReference>
<dbReference type="InterPro" id="IPR001214">
    <property type="entry name" value="SET_dom"/>
</dbReference>
<evidence type="ECO:0000259" key="2">
    <source>
        <dbReference type="PROSITE" id="PS50280"/>
    </source>
</evidence>
<dbReference type="InterPro" id="IPR046341">
    <property type="entry name" value="SET_dom_sf"/>
</dbReference>
<dbReference type="SMART" id="SM00317">
    <property type="entry name" value="SET"/>
    <property type="match status" value="1"/>
</dbReference>
<dbReference type="GO" id="GO:0005700">
    <property type="term" value="C:polytene chromosome"/>
    <property type="evidence" value="ECO:0000318"/>
    <property type="project" value="GO_Central"/>
</dbReference>
<protein>
    <submittedName>
        <fullName evidence="4">Uncharacterized protein LOC118408087 isoform X1</fullName>
    </submittedName>
</protein>
<dbReference type="GO" id="GO:0043516">
    <property type="term" value="P:regulation of DNA damage response, signal transduction by p53 class mediator"/>
    <property type="evidence" value="ECO:0000318"/>
    <property type="project" value="GO_Central"/>
</dbReference>
<accession>A0A9J7HU74</accession>
<dbReference type="KEGG" id="bfo:118408087"/>
<dbReference type="AlphaFoldDB" id="A0A9J7HU74"/>